<dbReference type="OrthoDB" id="695990at2759"/>
<dbReference type="EMBL" id="CM003534">
    <property type="protein sequence ID" value="RCV35615.1"/>
    <property type="molecule type" value="Genomic_DNA"/>
</dbReference>
<organism evidence="2">
    <name type="scientific">Setaria italica</name>
    <name type="common">Foxtail millet</name>
    <name type="synonym">Panicum italicum</name>
    <dbReference type="NCBI Taxonomy" id="4555"/>
    <lineage>
        <taxon>Eukaryota</taxon>
        <taxon>Viridiplantae</taxon>
        <taxon>Streptophyta</taxon>
        <taxon>Embryophyta</taxon>
        <taxon>Tracheophyta</taxon>
        <taxon>Spermatophyta</taxon>
        <taxon>Magnoliopsida</taxon>
        <taxon>Liliopsida</taxon>
        <taxon>Poales</taxon>
        <taxon>Poaceae</taxon>
        <taxon>PACMAD clade</taxon>
        <taxon>Panicoideae</taxon>
        <taxon>Panicodae</taxon>
        <taxon>Paniceae</taxon>
        <taxon>Cenchrinae</taxon>
        <taxon>Setaria</taxon>
    </lineage>
</organism>
<evidence type="ECO:0000256" key="1">
    <source>
        <dbReference type="SAM" id="MobiDB-lite"/>
    </source>
</evidence>
<feature type="compositionally biased region" description="Basic and acidic residues" evidence="1">
    <location>
        <begin position="160"/>
        <end position="171"/>
    </location>
</feature>
<proteinExistence type="predicted"/>
<accession>A0A368RZM5</accession>
<name>A0A368RZM5_SETIT</name>
<dbReference type="AlphaFoldDB" id="A0A368RZM5"/>
<reference evidence="2" key="2">
    <citation type="submission" date="2015-07" db="EMBL/GenBank/DDBJ databases">
        <authorList>
            <person name="Noorani M."/>
        </authorList>
    </citation>
    <scope>NUCLEOTIDE SEQUENCE</scope>
    <source>
        <strain evidence="2">Yugu1</strain>
    </source>
</reference>
<feature type="region of interest" description="Disordered" evidence="1">
    <location>
        <begin position="27"/>
        <end position="60"/>
    </location>
</feature>
<evidence type="ECO:0000313" key="2">
    <source>
        <dbReference type="EMBL" id="RCV35615.1"/>
    </source>
</evidence>
<feature type="region of interest" description="Disordered" evidence="1">
    <location>
        <begin position="155"/>
        <end position="190"/>
    </location>
</feature>
<protein>
    <submittedName>
        <fullName evidence="2">Uncharacterized protein</fullName>
    </submittedName>
</protein>
<sequence>MSLRYASRVVLRAAQAVRARQPAARAVPMPGGAVKPAGTAAPAAQRPQGGQVVSGAGGSRSSVSMEKAVAVEKLRRRKAQKAENVMHLHNFCWHMITSELARYRFSSSAFLLAATAALTLPLLAIDAEDGADCALSFTDLPMLSNNRRRRVVSRATIDPTRTRAPDRRQVKSEPGNLPLDQKRGRDGARV</sequence>
<feature type="compositionally biased region" description="Basic and acidic residues" evidence="1">
    <location>
        <begin position="180"/>
        <end position="190"/>
    </location>
</feature>
<gene>
    <name evidence="2" type="ORF">SETIT_7G253500v2</name>
</gene>
<reference evidence="2" key="1">
    <citation type="journal article" date="2012" name="Nat. Biotechnol.">
        <title>Reference genome sequence of the model plant Setaria.</title>
        <authorList>
            <person name="Bennetzen J.L."/>
            <person name="Schmutz J."/>
            <person name="Wang H."/>
            <person name="Percifield R."/>
            <person name="Hawkins J."/>
            <person name="Pontaroli A.C."/>
            <person name="Estep M."/>
            <person name="Feng L."/>
            <person name="Vaughn J.N."/>
            <person name="Grimwood J."/>
            <person name="Jenkins J."/>
            <person name="Barry K."/>
            <person name="Lindquist E."/>
            <person name="Hellsten U."/>
            <person name="Deshpande S."/>
            <person name="Wang X."/>
            <person name="Wu X."/>
            <person name="Mitros T."/>
            <person name="Triplett J."/>
            <person name="Yang X."/>
            <person name="Ye C.Y."/>
            <person name="Mauro-Herrera M."/>
            <person name="Wang L."/>
            <person name="Li P."/>
            <person name="Sharma M."/>
            <person name="Sharma R."/>
            <person name="Ronald P.C."/>
            <person name="Panaud O."/>
            <person name="Kellogg E.A."/>
            <person name="Brutnell T.P."/>
            <person name="Doust A.N."/>
            <person name="Tuskan G.A."/>
            <person name="Rokhsar D."/>
            <person name="Devos K.M."/>
        </authorList>
    </citation>
    <scope>NUCLEOTIDE SEQUENCE [LARGE SCALE GENOMIC DNA]</scope>
    <source>
        <strain evidence="2">Yugu1</strain>
    </source>
</reference>